<feature type="compositionally biased region" description="Basic and acidic residues" evidence="15">
    <location>
        <begin position="376"/>
        <end position="388"/>
    </location>
</feature>
<evidence type="ECO:0000256" key="14">
    <source>
        <dbReference type="ARBA" id="ARBA00048081"/>
    </source>
</evidence>
<evidence type="ECO:0000256" key="13">
    <source>
        <dbReference type="ARBA" id="ARBA00030653"/>
    </source>
</evidence>
<dbReference type="CDD" id="cd10524">
    <property type="entry name" value="SET_Suv4-20-like"/>
    <property type="match status" value="1"/>
</dbReference>
<feature type="compositionally biased region" description="Basic and acidic residues" evidence="15">
    <location>
        <begin position="529"/>
        <end position="546"/>
    </location>
</feature>
<keyword evidence="6" id="KW-0158">Chromosome</keyword>
<gene>
    <name evidence="17" type="ORF">GP486_002821</name>
</gene>
<dbReference type="GO" id="GO:0032259">
    <property type="term" value="P:methylation"/>
    <property type="evidence" value="ECO:0007669"/>
    <property type="project" value="UniProtKB-KW"/>
</dbReference>
<keyword evidence="18" id="KW-1185">Reference proteome</keyword>
<evidence type="ECO:0000256" key="12">
    <source>
        <dbReference type="ARBA" id="ARBA00024057"/>
    </source>
</evidence>
<feature type="compositionally biased region" description="Polar residues" evidence="15">
    <location>
        <begin position="364"/>
        <end position="373"/>
    </location>
</feature>
<keyword evidence="11" id="KW-0539">Nucleus</keyword>
<dbReference type="InterPro" id="IPR039977">
    <property type="entry name" value="Suv4-20/Set9"/>
</dbReference>
<dbReference type="Gene3D" id="1.10.10.1700">
    <property type="entry name" value="Histone-lysine N-methyltransferase"/>
    <property type="match status" value="1"/>
</dbReference>
<evidence type="ECO:0000256" key="2">
    <source>
        <dbReference type="ARBA" id="ARBA00004123"/>
    </source>
</evidence>
<protein>
    <recommendedName>
        <fullName evidence="5">Histone-lysine N-methyltransferase SET9</fullName>
        <ecNumber evidence="12">2.1.1.372</ecNumber>
    </recommendedName>
    <alternativeName>
        <fullName evidence="4">Histone-lysine N-methyltransferase set9</fullName>
    </alternativeName>
    <alternativeName>
        <fullName evidence="13">SET domain protein 9</fullName>
    </alternativeName>
</protein>
<reference evidence="17" key="1">
    <citation type="submission" date="2021-03" db="EMBL/GenBank/DDBJ databases">
        <title>Comparative genomics and phylogenomic investigation of the class Geoglossomycetes provide insights into ecological specialization and systematics.</title>
        <authorList>
            <person name="Melie T."/>
            <person name="Pirro S."/>
            <person name="Miller A.N."/>
            <person name="Quandt A."/>
        </authorList>
    </citation>
    <scope>NUCLEOTIDE SEQUENCE</scope>
    <source>
        <strain evidence="17">CAQ_001_2017</strain>
    </source>
</reference>
<dbReference type="Proteomes" id="UP000750711">
    <property type="component" value="Unassembled WGS sequence"/>
</dbReference>
<feature type="compositionally biased region" description="Polar residues" evidence="15">
    <location>
        <begin position="291"/>
        <end position="304"/>
    </location>
</feature>
<accession>A0A9P8LE77</accession>
<feature type="compositionally biased region" description="Polar residues" evidence="15">
    <location>
        <begin position="323"/>
        <end position="334"/>
    </location>
</feature>
<evidence type="ECO:0000256" key="6">
    <source>
        <dbReference type="ARBA" id="ARBA00022454"/>
    </source>
</evidence>
<comment type="caution">
    <text evidence="17">The sequence shown here is derived from an EMBL/GenBank/DDBJ whole genome shotgun (WGS) entry which is preliminary data.</text>
</comment>
<dbReference type="InterPro" id="IPR025783">
    <property type="entry name" value="Set9_fungi"/>
</dbReference>
<comment type="subcellular location">
    <subcellularLocation>
        <location evidence="3">Chromosome</location>
    </subcellularLocation>
    <subcellularLocation>
        <location evidence="2">Nucleus</location>
    </subcellularLocation>
</comment>
<dbReference type="SUPFAM" id="SSF82199">
    <property type="entry name" value="SET domain"/>
    <property type="match status" value="1"/>
</dbReference>
<keyword evidence="9" id="KW-0949">S-adenosyl-L-methionine</keyword>
<evidence type="ECO:0000259" key="16">
    <source>
        <dbReference type="PROSITE" id="PS50280"/>
    </source>
</evidence>
<sequence>MPPKGAPAQRERLTLAQLASYDDVITDALVDHAYYWSTIRKNRTKFIPSRGIRDEEVATILRESVIVDKDPMKAEERLLKLSGIRKYVERLRAENERDDFRKHLRKYINIWLPDCPFEVSTTNRYTILIHEAAITARKAIPKGTTIKYLSGIQVTLTKDEEADLDIRRRDFSIVMSSRKKSTSLFLGPARFANHDCDANARLVTSGPRGMSVAAVREIDVGEEITVSYGADYFGEENCECLCKTCERDGRNGWASAKSASRVMTPVNSDQIQEAPYSFRRKRRYESERSSMTPSLTPESSTPVTTPAKKRKVGDQQIKRDRQSSQLSNEVSLRDSTAATAGGITASEERYTNSTESDGIRSPGSAITTRSASRQMKMRETTLQREPTSRRNQGSPKRRAPSISRLSSGSGRKASPLKTETVLDTVEKPTGSDPEDSSPSSPGVDESRVSSASTDATSVFDESITVRTSLAQRRKTRSALARDTIVVAPMDVPVTGYTVTCTGAELPVTSESKFRDTSKSTTRPTAPNKSKAESPRGSPDEDLRAAEPDTPIHSPKHRTPGDYRTSSALLFDCAAWVECTTCDESFVQPDAYFLRSACPRCERHSKLYGYQWPKTEKAGKGDKEERVLDHRTVHRFIKPLEERERRKERRLIKELSVASSAIANGESEAAETGQQPQVREREGRGGRRGWWRSVTI</sequence>
<feature type="compositionally biased region" description="Basic and acidic residues" evidence="15">
    <location>
        <begin position="312"/>
        <end position="322"/>
    </location>
</feature>
<dbReference type="Gene3D" id="2.170.270.10">
    <property type="entry name" value="SET domain"/>
    <property type="match status" value="1"/>
</dbReference>
<dbReference type="SMART" id="SM00317">
    <property type="entry name" value="SET"/>
    <property type="match status" value="1"/>
</dbReference>
<evidence type="ECO:0000256" key="7">
    <source>
        <dbReference type="ARBA" id="ARBA00022603"/>
    </source>
</evidence>
<evidence type="ECO:0000256" key="4">
    <source>
        <dbReference type="ARBA" id="ARBA00014232"/>
    </source>
</evidence>
<dbReference type="PROSITE" id="PS51567">
    <property type="entry name" value="SAM_MT43_SUVAR420_1"/>
    <property type="match status" value="1"/>
</dbReference>
<feature type="compositionally biased region" description="Polar residues" evidence="15">
    <location>
        <begin position="518"/>
        <end position="527"/>
    </location>
</feature>
<feature type="region of interest" description="Disordered" evidence="15">
    <location>
        <begin position="256"/>
        <end position="455"/>
    </location>
</feature>
<feature type="region of interest" description="Disordered" evidence="15">
    <location>
        <begin position="509"/>
        <end position="560"/>
    </location>
</feature>
<dbReference type="PANTHER" id="PTHR12977:SF4">
    <property type="entry name" value="HISTONE-LYSINE N-METHYLTRANSFERASE KMT5B"/>
    <property type="match status" value="1"/>
</dbReference>
<dbReference type="EC" id="2.1.1.372" evidence="12"/>
<evidence type="ECO:0000256" key="1">
    <source>
        <dbReference type="ARBA" id="ARBA00001984"/>
    </source>
</evidence>
<evidence type="ECO:0000256" key="5">
    <source>
        <dbReference type="ARBA" id="ARBA00015413"/>
    </source>
</evidence>
<dbReference type="GO" id="GO:0005694">
    <property type="term" value="C:chromosome"/>
    <property type="evidence" value="ECO:0007669"/>
    <property type="project" value="UniProtKB-SubCell"/>
</dbReference>
<organism evidence="17 18">
    <name type="scientific">Trichoglossum hirsutum</name>
    <dbReference type="NCBI Taxonomy" id="265104"/>
    <lineage>
        <taxon>Eukaryota</taxon>
        <taxon>Fungi</taxon>
        <taxon>Dikarya</taxon>
        <taxon>Ascomycota</taxon>
        <taxon>Pezizomycotina</taxon>
        <taxon>Geoglossomycetes</taxon>
        <taxon>Geoglossales</taxon>
        <taxon>Geoglossaceae</taxon>
        <taxon>Trichoglossum</taxon>
    </lineage>
</organism>
<feature type="domain" description="SET" evidence="16">
    <location>
        <begin position="115"/>
        <end position="229"/>
    </location>
</feature>
<dbReference type="InterPro" id="IPR001214">
    <property type="entry name" value="SET_dom"/>
</dbReference>
<dbReference type="GO" id="GO:0140943">
    <property type="term" value="F:histone H4K20 trimethyltransferase activity"/>
    <property type="evidence" value="ECO:0007669"/>
    <property type="project" value="UniProtKB-EC"/>
</dbReference>
<evidence type="ECO:0000256" key="15">
    <source>
        <dbReference type="SAM" id="MobiDB-lite"/>
    </source>
</evidence>
<evidence type="ECO:0000256" key="9">
    <source>
        <dbReference type="ARBA" id="ARBA00022691"/>
    </source>
</evidence>
<feature type="region of interest" description="Disordered" evidence="15">
    <location>
        <begin position="662"/>
        <end position="695"/>
    </location>
</feature>
<proteinExistence type="predicted"/>
<dbReference type="EMBL" id="JAGHQM010000341">
    <property type="protein sequence ID" value="KAH0562484.1"/>
    <property type="molecule type" value="Genomic_DNA"/>
</dbReference>
<evidence type="ECO:0000256" key="3">
    <source>
        <dbReference type="ARBA" id="ARBA00004286"/>
    </source>
</evidence>
<evidence type="ECO:0000313" key="18">
    <source>
        <dbReference type="Proteomes" id="UP000750711"/>
    </source>
</evidence>
<dbReference type="InterPro" id="IPR046341">
    <property type="entry name" value="SET_dom_sf"/>
</dbReference>
<dbReference type="GO" id="GO:0005634">
    <property type="term" value="C:nucleus"/>
    <property type="evidence" value="ECO:0007669"/>
    <property type="project" value="UniProtKB-SubCell"/>
</dbReference>
<dbReference type="Pfam" id="PF00856">
    <property type="entry name" value="SET"/>
    <property type="match status" value="1"/>
</dbReference>
<evidence type="ECO:0000313" key="17">
    <source>
        <dbReference type="EMBL" id="KAH0562484.1"/>
    </source>
</evidence>
<evidence type="ECO:0000256" key="11">
    <source>
        <dbReference type="ARBA" id="ARBA00023242"/>
    </source>
</evidence>
<evidence type="ECO:0000256" key="8">
    <source>
        <dbReference type="ARBA" id="ARBA00022679"/>
    </source>
</evidence>
<dbReference type="InterPro" id="IPR041938">
    <property type="entry name" value="Hist-Lys_N-MTase_N"/>
</dbReference>
<comment type="catalytic activity">
    <reaction evidence="14">
        <text>L-lysyl(20)-[histone H4] + 3 S-adenosyl-L-methionine = N(6),N(6),N(6)-trimethyl-L-lysyl(20)-[histone H4] + 3 S-adenosyl-L-homocysteine + 3 H(+)</text>
        <dbReference type="Rhea" id="RHEA:64456"/>
        <dbReference type="Rhea" id="RHEA-COMP:15554"/>
        <dbReference type="Rhea" id="RHEA-COMP:15998"/>
        <dbReference type="ChEBI" id="CHEBI:15378"/>
        <dbReference type="ChEBI" id="CHEBI:29969"/>
        <dbReference type="ChEBI" id="CHEBI:57856"/>
        <dbReference type="ChEBI" id="CHEBI:59789"/>
        <dbReference type="ChEBI" id="CHEBI:61961"/>
        <dbReference type="EC" id="2.1.1.372"/>
    </reaction>
</comment>
<evidence type="ECO:0000256" key="10">
    <source>
        <dbReference type="ARBA" id="ARBA00022853"/>
    </source>
</evidence>
<dbReference type="PROSITE" id="PS50280">
    <property type="entry name" value="SET"/>
    <property type="match status" value="1"/>
</dbReference>
<dbReference type="AlphaFoldDB" id="A0A9P8LE77"/>
<keyword evidence="8" id="KW-0808">Transferase</keyword>
<dbReference type="PANTHER" id="PTHR12977">
    <property type="entry name" value="SUPPRESSOR OF VARIEGATION 4-20-RELATED"/>
    <property type="match status" value="1"/>
</dbReference>
<name>A0A9P8LE77_9PEZI</name>
<comment type="function">
    <text evidence="1">Histone methyltransferase that trimethylates 'Lys-20' of histone H4 to form H4K20me3.</text>
</comment>
<keyword evidence="7" id="KW-0489">Methyltransferase</keyword>
<feature type="compositionally biased region" description="Low complexity" evidence="15">
    <location>
        <begin position="336"/>
        <end position="345"/>
    </location>
</feature>
<keyword evidence="10" id="KW-0156">Chromatin regulator</keyword>